<feature type="transmembrane region" description="Helical" evidence="1">
    <location>
        <begin position="299"/>
        <end position="323"/>
    </location>
</feature>
<dbReference type="Pfam" id="PF12679">
    <property type="entry name" value="ABC2_membrane_2"/>
    <property type="match status" value="1"/>
</dbReference>
<feature type="transmembrane region" description="Helical" evidence="1">
    <location>
        <begin position="210"/>
        <end position="236"/>
    </location>
</feature>
<protein>
    <recommendedName>
        <fullName evidence="7">ABC transporter permease</fullName>
    </recommendedName>
</protein>
<reference evidence="3 5" key="2">
    <citation type="journal article" date="2014" name="Genome Announc.">
        <title>Draft Genome Sequence of Bacillus alcalophilus AV1934, a Classic Alkaliphile Isolated from Human Feces in 1934.</title>
        <authorList>
            <person name="Attie O."/>
            <person name="Jayaprakash A."/>
            <person name="Shah H."/>
            <person name="Paulsen I.T."/>
            <person name="Morino M."/>
            <person name="Takahashi Y."/>
            <person name="Narumi I."/>
            <person name="Sachidanandam R."/>
            <person name="Satoh K."/>
            <person name="Ito M."/>
            <person name="Krulwich T.A."/>
        </authorList>
    </citation>
    <scope>NUCLEOTIDE SEQUENCE [LARGE SCALE GENOMIC DNA]</scope>
    <source>
        <strain evidence="3 5">AV1934</strain>
    </source>
</reference>
<keyword evidence="1" id="KW-0812">Transmembrane</keyword>
<feature type="transmembrane region" description="Helical" evidence="1">
    <location>
        <begin position="171"/>
        <end position="189"/>
    </location>
</feature>
<dbReference type="OrthoDB" id="2963308at2"/>
<organism evidence="3 5">
    <name type="scientific">Alkalihalobacillus alcalophilus ATCC 27647 = CGMCC 1.3604</name>
    <dbReference type="NCBI Taxonomy" id="1218173"/>
    <lineage>
        <taxon>Bacteria</taxon>
        <taxon>Bacillati</taxon>
        <taxon>Bacillota</taxon>
        <taxon>Bacilli</taxon>
        <taxon>Bacillales</taxon>
        <taxon>Bacillaceae</taxon>
        <taxon>Alkalihalobacillus</taxon>
    </lineage>
</organism>
<dbReference type="Proteomes" id="UP000297014">
    <property type="component" value="Unassembled WGS sequence"/>
</dbReference>
<evidence type="ECO:0000313" key="4">
    <source>
        <dbReference type="EMBL" id="THG91982.1"/>
    </source>
</evidence>
<evidence type="ECO:0000313" key="2">
    <source>
        <dbReference type="EMBL" id="AFV25641.1"/>
    </source>
</evidence>
<evidence type="ECO:0008006" key="7">
    <source>
        <dbReference type="Google" id="ProtNLM"/>
    </source>
</evidence>
<reference evidence="2" key="1">
    <citation type="submission" date="2012-07" db="EMBL/GenBank/DDBJ databases">
        <title>A Draft Genome for Bacillus alcalophilus strain ATCC 27647.</title>
        <authorList>
            <person name="Attie O."/>
            <person name="Jayaprakash A."/>
            <person name="Sachidanandam R."/>
            <person name="Shah H."/>
            <person name="Paulsen I."/>
            <person name="Morino M."/>
            <person name="Ito M."/>
            <person name="Krulwich T."/>
        </authorList>
    </citation>
    <scope>NUCLEOTIDE SEQUENCE</scope>
    <source>
        <strain evidence="2">ATCC 27647</strain>
    </source>
</reference>
<dbReference type="Proteomes" id="UP000002754">
    <property type="component" value="Unassembled WGS sequence"/>
</dbReference>
<dbReference type="STRING" id="1218173.BALCAV_0215035"/>
<dbReference type="EMBL" id="JX399218">
    <property type="protein sequence ID" value="AFV25641.1"/>
    <property type="molecule type" value="Genomic_DNA"/>
</dbReference>
<evidence type="ECO:0000256" key="1">
    <source>
        <dbReference type="SAM" id="Phobius"/>
    </source>
</evidence>
<feature type="transmembrane region" description="Helical" evidence="1">
    <location>
        <begin position="266"/>
        <end position="287"/>
    </location>
</feature>
<evidence type="ECO:0000313" key="5">
    <source>
        <dbReference type="Proteomes" id="UP000002754"/>
    </source>
</evidence>
<dbReference type="EMBL" id="ALPT02000052">
    <property type="protein sequence ID" value="KGA96634.1"/>
    <property type="molecule type" value="Genomic_DNA"/>
</dbReference>
<dbReference type="AlphaFoldDB" id="J8TVG3"/>
<dbReference type="EMBL" id="JALP01000031">
    <property type="protein sequence ID" value="THG91982.1"/>
    <property type="molecule type" value="Genomic_DNA"/>
</dbReference>
<keyword evidence="1" id="KW-1133">Transmembrane helix</keyword>
<accession>J8TVG3</accession>
<reference evidence="4 6" key="3">
    <citation type="submission" date="2014-01" db="EMBL/GenBank/DDBJ databases">
        <title>Draft genome sequencing of Bacillus alcalophilus CGMCC 1.3604.</title>
        <authorList>
            <person name="Yang J."/>
            <person name="Diao L."/>
            <person name="Yang S."/>
        </authorList>
    </citation>
    <scope>NUCLEOTIDE SEQUENCE [LARGE SCALE GENOMIC DNA]</scope>
    <source>
        <strain evidence="4 6">CGMCC 1.3604</strain>
    </source>
</reference>
<dbReference type="eggNOG" id="COG1277">
    <property type="taxonomic scope" value="Bacteria"/>
</dbReference>
<gene>
    <name evidence="4" type="ORF">AJ85_21590</name>
    <name evidence="2" type="ORF">BalcAV0337</name>
    <name evidence="3" type="ORF">BALCAV_0215035</name>
</gene>
<name>J8TVG3_ALKAL</name>
<keyword evidence="5" id="KW-1185">Reference proteome</keyword>
<evidence type="ECO:0000313" key="6">
    <source>
        <dbReference type="Proteomes" id="UP000297014"/>
    </source>
</evidence>
<proteinExistence type="predicted"/>
<sequence>MRIFLFELKKVAWNQKCLVIFLLLIAAIVGLFFRNLFFQDYAHDQLMTEVTFYIETTEFKERMHKRALEQVGEGEKIEYLLEVNSDLLDVAREWQRSLSTSDWQTSLRLENEFLMHVRTYKMEGEDYPISDQDISYRLFQNQILLAKEIPPEFEHFSVAPPNYLKQVVDLFINYGGYIVVLLLVGEILSREFEQRSINLLFTLPLNRSGLIIAKYASSLLIYFAVSVIVFGTSFLISQLLGSEGTFDYPVVIQREGGLLSISISEYLSTGLLLFTVMILLVMVLFLLYSLLFKSILPSLFALLGTLILGYALTNLIKGSFFAWLNPFQYILPKEAILYQNQAWWYQGIPVTLLLAFVILIVTTQKIKTSMAN</sequence>
<dbReference type="PANTHER" id="PTHR37305:SF1">
    <property type="entry name" value="MEMBRANE PROTEIN"/>
    <property type="match status" value="1"/>
</dbReference>
<keyword evidence="1" id="KW-0472">Membrane</keyword>
<feature type="transmembrane region" description="Helical" evidence="1">
    <location>
        <begin position="343"/>
        <end position="362"/>
    </location>
</feature>
<evidence type="ECO:0000313" key="3">
    <source>
        <dbReference type="EMBL" id="KGA96634.1"/>
    </source>
</evidence>
<dbReference type="RefSeq" id="WP_003320771.1">
    <property type="nucleotide sequence ID" value="NZ_ALPT02000052.1"/>
</dbReference>
<dbReference type="PANTHER" id="PTHR37305">
    <property type="entry name" value="INTEGRAL MEMBRANE PROTEIN-RELATED"/>
    <property type="match status" value="1"/>
</dbReference>
<feature type="transmembrane region" description="Helical" evidence="1">
    <location>
        <begin position="12"/>
        <end position="33"/>
    </location>
</feature>